<dbReference type="KEGG" id="fmr:Fuma_04148"/>
<keyword evidence="2" id="KW-1185">Reference proteome</keyword>
<dbReference type="AlphaFoldDB" id="A0A1P8WKE3"/>
<gene>
    <name evidence="1" type="ORF">Fuma_04148</name>
</gene>
<evidence type="ECO:0000313" key="1">
    <source>
        <dbReference type="EMBL" id="APZ94516.1"/>
    </source>
</evidence>
<accession>A0A1P8WKE3</accession>
<sequence length="87" mass="9434">MAQQADSRNHFLLRNGGRIATTLSCVMAVIAAGSINGDHIRRVQFFPRFARKLRTTMTNPKMSPPIVTNACPKACPLPSAVRMLGGP</sequence>
<proteinExistence type="predicted"/>
<protein>
    <submittedName>
        <fullName evidence="1">Uncharacterized protein</fullName>
    </submittedName>
</protein>
<reference evidence="1 2" key="1">
    <citation type="journal article" date="2016" name="Front. Microbiol.">
        <title>Fuerstia marisgermanicae gen. nov., sp. nov., an Unusual Member of the Phylum Planctomycetes from the German Wadden Sea.</title>
        <authorList>
            <person name="Kohn T."/>
            <person name="Heuer A."/>
            <person name="Jogler M."/>
            <person name="Vollmers J."/>
            <person name="Boedeker C."/>
            <person name="Bunk B."/>
            <person name="Rast P."/>
            <person name="Borchert D."/>
            <person name="Glockner I."/>
            <person name="Freese H.M."/>
            <person name="Klenk H.P."/>
            <person name="Overmann J."/>
            <person name="Kaster A.K."/>
            <person name="Rohde M."/>
            <person name="Wiegand S."/>
            <person name="Jogler C."/>
        </authorList>
    </citation>
    <scope>NUCLEOTIDE SEQUENCE [LARGE SCALE GENOMIC DNA]</scope>
    <source>
        <strain evidence="1 2">NH11</strain>
    </source>
</reference>
<dbReference type="EMBL" id="CP017641">
    <property type="protein sequence ID" value="APZ94516.1"/>
    <property type="molecule type" value="Genomic_DNA"/>
</dbReference>
<evidence type="ECO:0000313" key="2">
    <source>
        <dbReference type="Proteomes" id="UP000187735"/>
    </source>
</evidence>
<name>A0A1P8WKE3_9PLAN</name>
<organism evidence="1 2">
    <name type="scientific">Fuerstiella marisgermanici</name>
    <dbReference type="NCBI Taxonomy" id="1891926"/>
    <lineage>
        <taxon>Bacteria</taxon>
        <taxon>Pseudomonadati</taxon>
        <taxon>Planctomycetota</taxon>
        <taxon>Planctomycetia</taxon>
        <taxon>Planctomycetales</taxon>
        <taxon>Planctomycetaceae</taxon>
        <taxon>Fuerstiella</taxon>
    </lineage>
</organism>
<dbReference type="Proteomes" id="UP000187735">
    <property type="component" value="Chromosome"/>
</dbReference>